<dbReference type="SUPFAM" id="SSF103473">
    <property type="entry name" value="MFS general substrate transporter"/>
    <property type="match status" value="1"/>
</dbReference>
<dbReference type="AlphaFoldDB" id="D8K6D9"/>
<dbReference type="RefSeq" id="WP_013220558.1">
    <property type="nucleotide sequence ID" value="NC_014315.1"/>
</dbReference>
<dbReference type="OrthoDB" id="3690818at2"/>
<dbReference type="InterPro" id="IPR020846">
    <property type="entry name" value="MFS_dom"/>
</dbReference>
<dbReference type="InterPro" id="IPR011701">
    <property type="entry name" value="MFS"/>
</dbReference>
<feature type="transmembrane region" description="Helical" evidence="10">
    <location>
        <begin position="315"/>
        <end position="334"/>
    </location>
</feature>
<evidence type="ECO:0000313" key="12">
    <source>
        <dbReference type="EMBL" id="ADJ28466.1"/>
    </source>
</evidence>
<dbReference type="InterPro" id="IPR051084">
    <property type="entry name" value="H+-coupled_symporters"/>
</dbReference>
<sequence length="456" mass="49122">MDIEAAADETEAHIVDESEVKRAVTAAAMGNALEWFDFSIYSYTAATIGHVFFPSHSNTASLLASFGVFALAFVVRPLGGFFFGPLGDKVGRNKVLALTIILMSVATFCIGIIPSYASIGIWAPIGLILARLVQGFSTGGEYGGAATFICEFSPDNRRGFLGSWLEFGTLGGYILGAVLVTGISVVLTSEQFLTWGWRIPFLIAGPLGLFGLYLRLKLKESPAFEQMKEDVEQKDSSFREILIVNLRLQALCIGLVLILNIAYYTVLSYLPSYLTEVLHIDASRSLVFLVLTMLAMMCVINMVGKLSDHVGRKRVLVGTCIGFIILSYPAFWLLSQHSIATTVIGLAILGMLVVALAGVMPATLPAIFPTHIRYGGFAISYNISTALFGGTAPLVITWLIALTGDNFVPAYYLMLAAAIAIVPILIIPETAGKPMPGSMVVRSKSQMNSSDSKARD</sequence>
<comment type="similarity">
    <text evidence="2">Belongs to the major facilitator superfamily. Metabolite:H+ Symporter (MHS) family (TC 2.A.1.6) family.</text>
</comment>
<feature type="transmembrane region" description="Helical" evidence="10">
    <location>
        <begin position="407"/>
        <end position="427"/>
    </location>
</feature>
<evidence type="ECO:0000256" key="3">
    <source>
        <dbReference type="ARBA" id="ARBA00022448"/>
    </source>
</evidence>
<protein>
    <submittedName>
        <fullName evidence="12">General substrate transporter</fullName>
    </submittedName>
</protein>
<dbReference type="CDD" id="cd17366">
    <property type="entry name" value="MFS_ProP"/>
    <property type="match status" value="1"/>
</dbReference>
<evidence type="ECO:0000256" key="4">
    <source>
        <dbReference type="ARBA" id="ARBA00022475"/>
    </source>
</evidence>
<evidence type="ECO:0000256" key="9">
    <source>
        <dbReference type="SAM" id="MobiDB-lite"/>
    </source>
</evidence>
<feature type="transmembrane region" description="Helical" evidence="10">
    <location>
        <begin position="286"/>
        <end position="303"/>
    </location>
</feature>
<feature type="transmembrane region" description="Helical" evidence="10">
    <location>
        <begin position="62"/>
        <end position="83"/>
    </location>
</feature>
<dbReference type="PROSITE" id="PS00216">
    <property type="entry name" value="SUGAR_TRANSPORT_1"/>
    <property type="match status" value="1"/>
</dbReference>
<comment type="subcellular location">
    <subcellularLocation>
        <location evidence="1">Cell membrane</location>
        <topology evidence="1">Multi-pass membrane protein</topology>
    </subcellularLocation>
</comment>
<dbReference type="KEGG" id="nwa:Nwat_1574"/>
<dbReference type="eggNOG" id="COG0477">
    <property type="taxonomic scope" value="Bacteria"/>
</dbReference>
<dbReference type="InterPro" id="IPR036259">
    <property type="entry name" value="MFS_trans_sf"/>
</dbReference>
<dbReference type="EMBL" id="CP002086">
    <property type="protein sequence ID" value="ADJ28466.1"/>
    <property type="molecule type" value="Genomic_DNA"/>
</dbReference>
<feature type="compositionally biased region" description="Polar residues" evidence="9">
    <location>
        <begin position="443"/>
        <end position="456"/>
    </location>
</feature>
<evidence type="ECO:0000256" key="1">
    <source>
        <dbReference type="ARBA" id="ARBA00004651"/>
    </source>
</evidence>
<evidence type="ECO:0000256" key="10">
    <source>
        <dbReference type="SAM" id="Phobius"/>
    </source>
</evidence>
<evidence type="ECO:0000256" key="8">
    <source>
        <dbReference type="ARBA" id="ARBA00023136"/>
    </source>
</evidence>
<dbReference type="Gene3D" id="1.20.1250.20">
    <property type="entry name" value="MFS general substrate transporter like domains"/>
    <property type="match status" value="2"/>
</dbReference>
<dbReference type="HOGENOM" id="CLU_001265_39_0_6"/>
<dbReference type="Proteomes" id="UP000000393">
    <property type="component" value="Chromosome"/>
</dbReference>
<organism evidence="12 13">
    <name type="scientific">Nitrosococcus watsoni (strain C-113)</name>
    <dbReference type="NCBI Taxonomy" id="105559"/>
    <lineage>
        <taxon>Bacteria</taxon>
        <taxon>Pseudomonadati</taxon>
        <taxon>Pseudomonadota</taxon>
        <taxon>Gammaproteobacteria</taxon>
        <taxon>Chromatiales</taxon>
        <taxon>Chromatiaceae</taxon>
        <taxon>Nitrosococcus</taxon>
    </lineage>
</organism>
<keyword evidence="4" id="KW-1003">Cell membrane</keyword>
<feature type="region of interest" description="Disordered" evidence="9">
    <location>
        <begin position="437"/>
        <end position="456"/>
    </location>
</feature>
<gene>
    <name evidence="12" type="ordered locus">Nwat_1574</name>
</gene>
<evidence type="ECO:0000256" key="6">
    <source>
        <dbReference type="ARBA" id="ARBA00022847"/>
    </source>
</evidence>
<keyword evidence="8 10" id="KW-0472">Membrane</keyword>
<dbReference type="Pfam" id="PF07690">
    <property type="entry name" value="MFS_1"/>
    <property type="match status" value="1"/>
</dbReference>
<dbReference type="PROSITE" id="PS00217">
    <property type="entry name" value="SUGAR_TRANSPORT_2"/>
    <property type="match status" value="1"/>
</dbReference>
<dbReference type="PANTHER" id="PTHR43528:SF1">
    <property type="entry name" value="ALPHA-KETOGLUTARATE PERMEASE"/>
    <property type="match status" value="1"/>
</dbReference>
<name>D8K6D9_NITWC</name>
<dbReference type="GO" id="GO:0005886">
    <property type="term" value="C:plasma membrane"/>
    <property type="evidence" value="ECO:0007669"/>
    <property type="project" value="UniProtKB-SubCell"/>
</dbReference>
<dbReference type="InterPro" id="IPR005829">
    <property type="entry name" value="Sugar_transporter_CS"/>
</dbReference>
<feature type="transmembrane region" description="Helical" evidence="10">
    <location>
        <begin position="379"/>
        <end position="401"/>
    </location>
</feature>
<keyword evidence="7 10" id="KW-1133">Transmembrane helix</keyword>
<dbReference type="FunFam" id="1.20.1250.20:FF:000001">
    <property type="entry name" value="Dicarboxylate MFS transporter"/>
    <property type="match status" value="1"/>
</dbReference>
<keyword evidence="3" id="KW-0813">Transport</keyword>
<keyword evidence="6" id="KW-0769">Symport</keyword>
<proteinExistence type="inferred from homology"/>
<evidence type="ECO:0000259" key="11">
    <source>
        <dbReference type="PROSITE" id="PS50850"/>
    </source>
</evidence>
<reference evidence="12 13" key="1">
    <citation type="submission" date="2010-06" db="EMBL/GenBank/DDBJ databases">
        <title>Complete sequence of chromosome of Nitrosococcus watsoni C-113.</title>
        <authorList>
            <consortium name="US DOE Joint Genome Institute"/>
            <person name="Lucas S."/>
            <person name="Copeland A."/>
            <person name="Lapidus A."/>
            <person name="Cheng J.-F."/>
            <person name="Bruce D."/>
            <person name="Goodwin L."/>
            <person name="Pitluck S."/>
            <person name="Malfatti S.A."/>
            <person name="Chain P.S.G."/>
            <person name="Land M."/>
            <person name="Hauser L."/>
            <person name="Kyrpides N."/>
            <person name="Ivanova N."/>
            <person name="Cambell M.A."/>
            <person name="Heidelberg J.F."/>
            <person name="Klotz M.G."/>
            <person name="Woyke T."/>
        </authorList>
    </citation>
    <scope>NUCLEOTIDE SEQUENCE [LARGE SCALE GENOMIC DNA]</scope>
    <source>
        <strain evidence="12 13">C-113</strain>
    </source>
</reference>
<dbReference type="PANTHER" id="PTHR43528">
    <property type="entry name" value="ALPHA-KETOGLUTARATE PERMEASE"/>
    <property type="match status" value="1"/>
</dbReference>
<evidence type="ECO:0000256" key="7">
    <source>
        <dbReference type="ARBA" id="ARBA00022989"/>
    </source>
</evidence>
<feature type="domain" description="Major facilitator superfamily (MFS) profile" evidence="11">
    <location>
        <begin position="23"/>
        <end position="435"/>
    </location>
</feature>
<feature type="transmembrane region" description="Helical" evidence="10">
    <location>
        <begin position="340"/>
        <end position="367"/>
    </location>
</feature>
<feature type="transmembrane region" description="Helical" evidence="10">
    <location>
        <begin position="195"/>
        <end position="214"/>
    </location>
</feature>
<feature type="transmembrane region" description="Helical" evidence="10">
    <location>
        <begin position="167"/>
        <end position="189"/>
    </location>
</feature>
<evidence type="ECO:0000256" key="2">
    <source>
        <dbReference type="ARBA" id="ARBA00008240"/>
    </source>
</evidence>
<accession>D8K6D9</accession>
<keyword evidence="5 10" id="KW-0812">Transmembrane</keyword>
<feature type="transmembrane region" description="Helical" evidence="10">
    <location>
        <begin position="246"/>
        <end position="266"/>
    </location>
</feature>
<evidence type="ECO:0000313" key="13">
    <source>
        <dbReference type="Proteomes" id="UP000000393"/>
    </source>
</evidence>
<feature type="transmembrane region" description="Helical" evidence="10">
    <location>
        <begin position="95"/>
        <end position="113"/>
    </location>
</feature>
<dbReference type="PROSITE" id="PS50850">
    <property type="entry name" value="MFS"/>
    <property type="match status" value="1"/>
</dbReference>
<dbReference type="GO" id="GO:0015293">
    <property type="term" value="F:symporter activity"/>
    <property type="evidence" value="ECO:0007669"/>
    <property type="project" value="UniProtKB-KW"/>
</dbReference>
<keyword evidence="13" id="KW-1185">Reference proteome</keyword>
<dbReference type="STRING" id="105559.Nwat_1574"/>
<evidence type="ECO:0000256" key="5">
    <source>
        <dbReference type="ARBA" id="ARBA00022692"/>
    </source>
</evidence>